<sequence length="152" mass="17671">MASKEELNFNEPHAPQEHAIEAFAQILPQIKFELIKSRKHWDGHEPRMYSRLQGISDDEFTSFDLRKDFVEVRSAPTAYGQIVLGKIRIPAVRDEHGEGFVHIRIHDPPNKGSEDVIFHSLFTDEIRDDPNERPIDYRAIQTADKSLEFFNE</sequence>
<proteinExistence type="predicted"/>
<dbReference type="EMBL" id="ML178822">
    <property type="protein sequence ID" value="TFL02453.1"/>
    <property type="molecule type" value="Genomic_DNA"/>
</dbReference>
<name>A0A5C3QKL6_9AGAR</name>
<evidence type="ECO:0000313" key="2">
    <source>
        <dbReference type="Proteomes" id="UP000305067"/>
    </source>
</evidence>
<accession>A0A5C3QKL6</accession>
<evidence type="ECO:0000313" key="1">
    <source>
        <dbReference type="EMBL" id="TFL02453.1"/>
    </source>
</evidence>
<gene>
    <name evidence="1" type="ORF">BDV98DRAFT_528121</name>
</gene>
<dbReference type="Proteomes" id="UP000305067">
    <property type="component" value="Unassembled WGS sequence"/>
</dbReference>
<organism evidence="1 2">
    <name type="scientific">Pterulicium gracile</name>
    <dbReference type="NCBI Taxonomy" id="1884261"/>
    <lineage>
        <taxon>Eukaryota</taxon>
        <taxon>Fungi</taxon>
        <taxon>Dikarya</taxon>
        <taxon>Basidiomycota</taxon>
        <taxon>Agaricomycotina</taxon>
        <taxon>Agaricomycetes</taxon>
        <taxon>Agaricomycetidae</taxon>
        <taxon>Agaricales</taxon>
        <taxon>Pleurotineae</taxon>
        <taxon>Pterulaceae</taxon>
        <taxon>Pterulicium</taxon>
    </lineage>
</organism>
<dbReference type="OrthoDB" id="3344950at2759"/>
<keyword evidence="2" id="KW-1185">Reference proteome</keyword>
<reference evidence="1 2" key="1">
    <citation type="journal article" date="2019" name="Nat. Ecol. Evol.">
        <title>Megaphylogeny resolves global patterns of mushroom evolution.</title>
        <authorList>
            <person name="Varga T."/>
            <person name="Krizsan K."/>
            <person name="Foldi C."/>
            <person name="Dima B."/>
            <person name="Sanchez-Garcia M."/>
            <person name="Sanchez-Ramirez S."/>
            <person name="Szollosi G.J."/>
            <person name="Szarkandi J.G."/>
            <person name="Papp V."/>
            <person name="Albert L."/>
            <person name="Andreopoulos W."/>
            <person name="Angelini C."/>
            <person name="Antonin V."/>
            <person name="Barry K.W."/>
            <person name="Bougher N.L."/>
            <person name="Buchanan P."/>
            <person name="Buyck B."/>
            <person name="Bense V."/>
            <person name="Catcheside P."/>
            <person name="Chovatia M."/>
            <person name="Cooper J."/>
            <person name="Damon W."/>
            <person name="Desjardin D."/>
            <person name="Finy P."/>
            <person name="Geml J."/>
            <person name="Haridas S."/>
            <person name="Hughes K."/>
            <person name="Justo A."/>
            <person name="Karasinski D."/>
            <person name="Kautmanova I."/>
            <person name="Kiss B."/>
            <person name="Kocsube S."/>
            <person name="Kotiranta H."/>
            <person name="LaButti K.M."/>
            <person name="Lechner B.E."/>
            <person name="Liimatainen K."/>
            <person name="Lipzen A."/>
            <person name="Lukacs Z."/>
            <person name="Mihaltcheva S."/>
            <person name="Morgado L.N."/>
            <person name="Niskanen T."/>
            <person name="Noordeloos M.E."/>
            <person name="Ohm R.A."/>
            <person name="Ortiz-Santana B."/>
            <person name="Ovrebo C."/>
            <person name="Racz N."/>
            <person name="Riley R."/>
            <person name="Savchenko A."/>
            <person name="Shiryaev A."/>
            <person name="Soop K."/>
            <person name="Spirin V."/>
            <person name="Szebenyi C."/>
            <person name="Tomsovsky M."/>
            <person name="Tulloss R.E."/>
            <person name="Uehling J."/>
            <person name="Grigoriev I.V."/>
            <person name="Vagvolgyi C."/>
            <person name="Papp T."/>
            <person name="Martin F.M."/>
            <person name="Miettinen O."/>
            <person name="Hibbett D.S."/>
            <person name="Nagy L.G."/>
        </authorList>
    </citation>
    <scope>NUCLEOTIDE SEQUENCE [LARGE SCALE GENOMIC DNA]</scope>
    <source>
        <strain evidence="1 2">CBS 309.79</strain>
    </source>
</reference>
<dbReference type="AlphaFoldDB" id="A0A5C3QKL6"/>
<protein>
    <submittedName>
        <fullName evidence="1">Uncharacterized protein</fullName>
    </submittedName>
</protein>